<evidence type="ECO:0000259" key="2">
    <source>
        <dbReference type="Pfam" id="PF19314"/>
    </source>
</evidence>
<dbReference type="EnsemblMetazoa" id="XM_020008833.1">
    <property type="protein sequence ID" value="XP_019864392.1"/>
    <property type="gene ID" value="LOC105316620"/>
</dbReference>
<dbReference type="OMA" id="CDHLIME"/>
<sequence>MFSRLTTFLAQAAEVTTQVLVGQQKKEEEFSGHWKTITGLISSAGESESDSCITEISTHLERMADLLFQEEEEEKTVSMGPCMEFVIRHKLLDTLCATAKSDFPEGMRKSVFHFLSLLLGRIQQPLIPHITVHRPLNTLIKTCGLSYVNPLAVVEVQFLRTLCLTLRNDETLSNFFLEESSDKGTTNFTVAEALMRISNCEDSLVCLKAFECLLECVPLQTVSPIMCRSQFPLLLASKMRQHLQLLPSSLDYTDILNCRGGWGVNYASSSAIHCLSPSPSQPLLHLEAYLSWLDYCEQVVTSAAEDLQDYICDCIREQVLESVVLPKLLTSSEIDLVMGLSLLSLNLLVTSHIKLTMTFIHFIMNHSLDKLISSCNHLSEEVSCSSFLLLGTLFQRPTGLPYHLLSTNQSPSTLLNKEYIRNTVSSYLSIVPSHLLTAQEVTGDSGITYYMIEAHQQVSTCYQLVNDWEGKPESVQNNEVKEDEIEREEAKEHPLITALLDRLERLLDQTYELNLHLTTVISILAAYPQLESLFVTTETGSSAHRNVYTVLQKVSSQLQDHAERNPTLQLNIVEARRRLAGQETSDLLSMPNNELLEGAVLLEELCKEIAANLYVRHSTSLISGQAVL</sequence>
<reference evidence="3" key="2">
    <citation type="submission" date="2017-05" db="UniProtKB">
        <authorList>
            <consortium name="EnsemblMetazoa"/>
        </authorList>
    </citation>
    <scope>IDENTIFICATION</scope>
</reference>
<gene>
    <name evidence="3" type="primary">105316620</name>
</gene>
<dbReference type="Pfam" id="PF19314">
    <property type="entry name" value="DUF5917"/>
    <property type="match status" value="1"/>
</dbReference>
<dbReference type="InterPro" id="IPR019384">
    <property type="entry name" value="FHIP"/>
</dbReference>
<dbReference type="Pfam" id="PF19311">
    <property type="entry name" value="KELAA"/>
    <property type="match status" value="1"/>
</dbReference>
<dbReference type="InterPro" id="IPR045668">
    <property type="entry name" value="FHIP_KELAA_motif"/>
</dbReference>
<dbReference type="KEGG" id="aqu:105316620"/>
<name>A0A1X7VLB6_AMPQE</name>
<dbReference type="eggNOG" id="KOG3695">
    <property type="taxonomic scope" value="Eukaryota"/>
</dbReference>
<dbReference type="OrthoDB" id="5350595at2759"/>
<dbReference type="Proteomes" id="UP000007879">
    <property type="component" value="Unassembled WGS sequence"/>
</dbReference>
<dbReference type="PANTHER" id="PTHR21705:SF12">
    <property type="entry name" value="FHF COMPLEX SUBUNIT HOOK-INTERACTING PROTEIN C-TERMINAL DOMAIN-CONTAINING PROTEIN"/>
    <property type="match status" value="1"/>
</dbReference>
<reference evidence="4" key="1">
    <citation type="journal article" date="2010" name="Nature">
        <title>The Amphimedon queenslandica genome and the evolution of animal complexity.</title>
        <authorList>
            <person name="Srivastava M."/>
            <person name="Simakov O."/>
            <person name="Chapman J."/>
            <person name="Fahey B."/>
            <person name="Gauthier M.E."/>
            <person name="Mitros T."/>
            <person name="Richards G.S."/>
            <person name="Conaco C."/>
            <person name="Dacre M."/>
            <person name="Hellsten U."/>
            <person name="Larroux C."/>
            <person name="Putnam N.H."/>
            <person name="Stanke M."/>
            <person name="Adamska M."/>
            <person name="Darling A."/>
            <person name="Degnan S.M."/>
            <person name="Oakley T.H."/>
            <person name="Plachetzki D.C."/>
            <person name="Zhai Y."/>
            <person name="Adamski M."/>
            <person name="Calcino A."/>
            <person name="Cummins S.F."/>
            <person name="Goodstein D.M."/>
            <person name="Harris C."/>
            <person name="Jackson D.J."/>
            <person name="Leys S.P."/>
            <person name="Shu S."/>
            <person name="Woodcroft B.J."/>
            <person name="Vervoort M."/>
            <person name="Kosik K.S."/>
            <person name="Manning G."/>
            <person name="Degnan B.M."/>
            <person name="Rokhsar D.S."/>
        </authorList>
    </citation>
    <scope>NUCLEOTIDE SEQUENCE [LARGE SCALE GENOMIC DNA]</scope>
</reference>
<dbReference type="InterPro" id="IPR045669">
    <property type="entry name" value="FHIP_C"/>
</dbReference>
<organism evidence="3">
    <name type="scientific">Amphimedon queenslandica</name>
    <name type="common">Sponge</name>
    <dbReference type="NCBI Taxonomy" id="400682"/>
    <lineage>
        <taxon>Eukaryota</taxon>
        <taxon>Metazoa</taxon>
        <taxon>Porifera</taxon>
        <taxon>Demospongiae</taxon>
        <taxon>Heteroscleromorpha</taxon>
        <taxon>Haplosclerida</taxon>
        <taxon>Niphatidae</taxon>
        <taxon>Amphimedon</taxon>
    </lineage>
</organism>
<dbReference type="InParanoid" id="A0A1X7VLB6"/>
<accession>A0A1X7VLB6</accession>
<dbReference type="Pfam" id="PF10257">
    <property type="entry name" value="RAI16-like"/>
    <property type="match status" value="1"/>
</dbReference>
<proteinExistence type="inferred from homology"/>
<dbReference type="STRING" id="400682.A0A1X7VLB6"/>
<evidence type="ECO:0000313" key="4">
    <source>
        <dbReference type="Proteomes" id="UP000007879"/>
    </source>
</evidence>
<feature type="domain" description="FHF complex subunit HOOK-interacting protein C-terminal" evidence="2">
    <location>
        <begin position="492"/>
        <end position="581"/>
    </location>
</feature>
<dbReference type="PANTHER" id="PTHR21705">
    <property type="entry name" value="RAI16 PROTEIN-RELATED"/>
    <property type="match status" value="1"/>
</dbReference>
<comment type="similarity">
    <text evidence="1">Belongs to the FHIP family.</text>
</comment>
<evidence type="ECO:0000313" key="3">
    <source>
        <dbReference type="EnsemblMetazoa" id="Aqu2.1.40689_001"/>
    </source>
</evidence>
<dbReference type="AlphaFoldDB" id="A0A1X7VLB6"/>
<dbReference type="EnsemblMetazoa" id="Aqu2.1.40689_001">
    <property type="protein sequence ID" value="Aqu2.1.40689_001"/>
    <property type="gene ID" value="Aqu2.1.40689"/>
</dbReference>
<protein>
    <recommendedName>
        <fullName evidence="2">FHF complex subunit HOOK-interacting protein C-terminal domain-containing protein</fullName>
    </recommendedName>
</protein>
<evidence type="ECO:0000256" key="1">
    <source>
        <dbReference type="ARBA" id="ARBA00024336"/>
    </source>
</evidence>
<keyword evidence="4" id="KW-1185">Reference proteome</keyword>